<gene>
    <name evidence="1" type="ORF">DN745_15080</name>
</gene>
<reference evidence="1 2" key="1">
    <citation type="submission" date="2018-06" db="EMBL/GenBank/DDBJ databases">
        <title>Lujinxingia sediminis gen. nov. sp. nov., a new facultative anaerobic member of the class Deltaproteobacteria, and proposal of Lujinxingaceae fam. nov.</title>
        <authorList>
            <person name="Guo L.-Y."/>
            <person name="Li C.-M."/>
            <person name="Wang S."/>
            <person name="Du Z.-J."/>
        </authorList>
    </citation>
    <scope>NUCLEOTIDE SEQUENCE [LARGE SCALE GENOMIC DNA]</scope>
    <source>
        <strain evidence="1 2">FA350</strain>
    </source>
</reference>
<proteinExistence type="predicted"/>
<dbReference type="Proteomes" id="UP000249799">
    <property type="component" value="Chromosome"/>
</dbReference>
<sequence>MRWIRVNTAIALNTFREAVRNKIFGSLIFFAVLLIVMSIAFGELSLHNEVRVARDLTFFTTSIFAMVITVYSSVTLLHTEIEKQTIYTILSKPIRRWEFLVGKFTGIQLLLSAILTALFAISSGVILLQGGEITAALAWGHVTLLLQLSIITAIAMLMASFSSPLLSGMVSVAIFIAGNLMTQLAQVEELLRSQHNPIWRVIWAVQYLLPNLESLNLAEVITYSVPVSAAYLGSAVWYASAYTAIVMLLAMIIFSRRDFV</sequence>
<evidence type="ECO:0000313" key="1">
    <source>
        <dbReference type="EMBL" id="AWV90577.1"/>
    </source>
</evidence>
<protein>
    <submittedName>
        <fullName evidence="1">Uncharacterized protein</fullName>
    </submittedName>
</protein>
<dbReference type="GO" id="GO:0005886">
    <property type="term" value="C:plasma membrane"/>
    <property type="evidence" value="ECO:0007669"/>
    <property type="project" value="UniProtKB-SubCell"/>
</dbReference>
<name>A0A2Z4FNK3_9DELT</name>
<dbReference type="PANTHER" id="PTHR43471">
    <property type="entry name" value="ABC TRANSPORTER PERMEASE"/>
    <property type="match status" value="1"/>
</dbReference>
<dbReference type="RefSeq" id="WP_111336104.1">
    <property type="nucleotide sequence ID" value="NZ_CP030032.1"/>
</dbReference>
<accession>A0A2Z4FNK3</accession>
<organism evidence="1 2">
    <name type="scientific">Bradymonas sediminis</name>
    <dbReference type="NCBI Taxonomy" id="1548548"/>
    <lineage>
        <taxon>Bacteria</taxon>
        <taxon>Deltaproteobacteria</taxon>
        <taxon>Bradymonadales</taxon>
        <taxon>Bradymonadaceae</taxon>
        <taxon>Bradymonas</taxon>
    </lineage>
</organism>
<dbReference type="OrthoDB" id="9810558at2"/>
<dbReference type="Pfam" id="PF12679">
    <property type="entry name" value="ABC2_membrane_2"/>
    <property type="match status" value="1"/>
</dbReference>
<dbReference type="GO" id="GO:0140359">
    <property type="term" value="F:ABC-type transporter activity"/>
    <property type="evidence" value="ECO:0007669"/>
    <property type="project" value="InterPro"/>
</dbReference>
<keyword evidence="2" id="KW-1185">Reference proteome</keyword>
<dbReference type="AlphaFoldDB" id="A0A2Z4FNK3"/>
<dbReference type="KEGG" id="bsed:DN745_15080"/>
<evidence type="ECO:0000313" key="2">
    <source>
        <dbReference type="Proteomes" id="UP000249799"/>
    </source>
</evidence>
<dbReference type="PANTHER" id="PTHR43471:SF10">
    <property type="entry name" value="SLL1107 PROTEIN"/>
    <property type="match status" value="1"/>
</dbReference>
<dbReference type="EMBL" id="CP030032">
    <property type="protein sequence ID" value="AWV90577.1"/>
    <property type="molecule type" value="Genomic_DNA"/>
</dbReference>